<dbReference type="EMBL" id="CP104395">
    <property type="protein sequence ID" value="WEL19135.1"/>
    <property type="molecule type" value="Genomic_DNA"/>
</dbReference>
<dbReference type="Pfam" id="PF13784">
    <property type="entry name" value="Fic_N"/>
    <property type="match status" value="1"/>
</dbReference>
<dbReference type="Proteomes" id="UP001218034">
    <property type="component" value="Chromosome"/>
</dbReference>
<dbReference type="RefSeq" id="WP_347722007.1">
    <property type="nucleotide sequence ID" value="NZ_CP104395.1"/>
</dbReference>
<dbReference type="Pfam" id="PF02661">
    <property type="entry name" value="Fic"/>
    <property type="match status" value="1"/>
</dbReference>
<evidence type="ECO:0000313" key="3">
    <source>
        <dbReference type="Proteomes" id="UP001218034"/>
    </source>
</evidence>
<dbReference type="InterPro" id="IPR003812">
    <property type="entry name" value="Fido"/>
</dbReference>
<evidence type="ECO:0000259" key="1">
    <source>
        <dbReference type="PROSITE" id="PS51459"/>
    </source>
</evidence>
<proteinExistence type="predicted"/>
<dbReference type="InterPro" id="IPR040198">
    <property type="entry name" value="Fido_containing"/>
</dbReference>
<dbReference type="PROSITE" id="PS51459">
    <property type="entry name" value="FIDO"/>
    <property type="match status" value="1"/>
</dbReference>
<reference evidence="2 3" key="1">
    <citation type="submission" date="2022-09" db="EMBL/GenBank/DDBJ databases">
        <title>Xylan utilization by haloarchaea-nanohaloarchaea associations.</title>
        <authorList>
            <person name="Yakimov M."/>
        </authorList>
    </citation>
    <scope>NUCLEOTIDE SEQUENCE [LARGE SCALE GENOMIC DNA]</scope>
    <source>
        <strain evidence="2 3">SVXNc</strain>
    </source>
</reference>
<organism evidence="2 3">
    <name type="scientific">Candidatus Nanohalococcus occultus</name>
    <dbReference type="NCBI Taxonomy" id="2978047"/>
    <lineage>
        <taxon>Archaea</taxon>
        <taxon>Candidatus Nanohalarchaeota</taxon>
        <taxon>Candidatus Nanohalarchaeota incertae sedis</taxon>
        <taxon>Candidatus Nanohalococcus</taxon>
    </lineage>
</organism>
<name>A0ABY8CF68_9ARCH</name>
<accession>A0ABY8CF68</accession>
<evidence type="ECO:0000313" key="2">
    <source>
        <dbReference type="EMBL" id="WEL19135.1"/>
    </source>
</evidence>
<keyword evidence="3" id="KW-1185">Reference proteome</keyword>
<dbReference type="GeneID" id="90589538"/>
<dbReference type="SUPFAM" id="SSF140931">
    <property type="entry name" value="Fic-like"/>
    <property type="match status" value="1"/>
</dbReference>
<dbReference type="InterPro" id="IPR036597">
    <property type="entry name" value="Fido-like_dom_sf"/>
</dbReference>
<dbReference type="Gene3D" id="1.10.3290.10">
    <property type="entry name" value="Fido-like domain"/>
    <property type="match status" value="1"/>
</dbReference>
<dbReference type="PANTHER" id="PTHR13504">
    <property type="entry name" value="FIDO DOMAIN-CONTAINING PROTEIN DDB_G0283145"/>
    <property type="match status" value="1"/>
</dbReference>
<gene>
    <name evidence="2" type="ORF">SVXNc_0103</name>
</gene>
<dbReference type="PIRSF" id="PIRSF038925">
    <property type="entry name" value="AMP-prot_trans"/>
    <property type="match status" value="1"/>
</dbReference>
<protein>
    <submittedName>
        <fullName evidence="2">Transciptional regulator, contains Ficand DeoR-like domains</fullName>
    </submittedName>
</protein>
<feature type="domain" description="Fido" evidence="1">
    <location>
        <begin position="134"/>
        <end position="285"/>
    </location>
</feature>
<dbReference type="InterPro" id="IPR026287">
    <property type="entry name" value="SoFic-like"/>
</dbReference>
<dbReference type="PANTHER" id="PTHR13504:SF38">
    <property type="entry name" value="FIDO DOMAIN-CONTAINING PROTEIN"/>
    <property type="match status" value="1"/>
</dbReference>
<sequence>MDSRKFNNSRAGDIFEYEKDGERVSTFVPEPLPPEIRYDQETVKLIEDAASNLNDLKGTGRNLPDPNIFIRPYILKEAVLSSQIEGTQTSFEEAVVRSESGDLEPSREARDLEEVRNYVEALNYGLERLNVEPLTVDLIKRIHEKLMSGVRGKDRSPGQFREKQVHIGEVGVSREDAEYVPMAPEKISSAMEDLVDFMNEDRGMPYLVKSALIHYQFEAIHPFEDGNGRMGRLLIIIDMIRSGKLSQPLLYLSEYFNNNRGRYYDKLLRVSRDGEYEEWIDFFLRAVKTQSSNSTSTAVKILEKREKYKQSLRQGEVPENCVVLMENVFDLRPRTITQVAEELGVKYHAARNYVNVLVEHGVLEQRDKKGREKQYVAGELLRMMEEESSRVETNVI</sequence>
<dbReference type="InterPro" id="IPR025758">
    <property type="entry name" value="Fic/DOC_N"/>
</dbReference>